<dbReference type="Proteomes" id="UP000800097">
    <property type="component" value="Unassembled WGS sequence"/>
</dbReference>
<accession>A0A6A6JHX0</accession>
<dbReference type="EMBL" id="ML986500">
    <property type="protein sequence ID" value="KAF2274849.1"/>
    <property type="molecule type" value="Genomic_DNA"/>
</dbReference>
<reference evidence="1" key="1">
    <citation type="journal article" date="2020" name="Stud. Mycol.">
        <title>101 Dothideomycetes genomes: a test case for predicting lifestyles and emergence of pathogens.</title>
        <authorList>
            <person name="Haridas S."/>
            <person name="Albert R."/>
            <person name="Binder M."/>
            <person name="Bloem J."/>
            <person name="Labutti K."/>
            <person name="Salamov A."/>
            <person name="Andreopoulos B."/>
            <person name="Baker S."/>
            <person name="Barry K."/>
            <person name="Bills G."/>
            <person name="Bluhm B."/>
            <person name="Cannon C."/>
            <person name="Castanera R."/>
            <person name="Culley D."/>
            <person name="Daum C."/>
            <person name="Ezra D."/>
            <person name="Gonzalez J."/>
            <person name="Henrissat B."/>
            <person name="Kuo A."/>
            <person name="Liang C."/>
            <person name="Lipzen A."/>
            <person name="Lutzoni F."/>
            <person name="Magnuson J."/>
            <person name="Mondo S."/>
            <person name="Nolan M."/>
            <person name="Ohm R."/>
            <person name="Pangilinan J."/>
            <person name="Park H.-J."/>
            <person name="Ramirez L."/>
            <person name="Alfaro M."/>
            <person name="Sun H."/>
            <person name="Tritt A."/>
            <person name="Yoshinaga Y."/>
            <person name="Zwiers L.-H."/>
            <person name="Turgeon B."/>
            <person name="Goodwin S."/>
            <person name="Spatafora J."/>
            <person name="Crous P."/>
            <person name="Grigoriev I."/>
        </authorList>
    </citation>
    <scope>NUCLEOTIDE SEQUENCE</scope>
    <source>
        <strain evidence="1">CBS 379.55</strain>
    </source>
</reference>
<protein>
    <submittedName>
        <fullName evidence="1">Uncharacterized protein</fullName>
    </submittedName>
</protein>
<name>A0A6A6JHX0_WESOR</name>
<dbReference type="OrthoDB" id="3797344at2759"/>
<sequence length="254" mass="28317">MCYALLTHCSLCAWTKRITYPRCAHAELHDLNPQTCPRRMRRRHERGGECEWCMTGGDLVMKNVLAAEGCERVGVEEWDEASEDETEIGKVDVGELLRADGVQIDGTDEVEDMFPGSIAGLGNVVVRKREDEGGAATIPAARYAIRKPGMKRRRGVGCTITNSKRKKRSDDSSIPRVNRMIDEKNRRLSLLPGYMMDGPKQSGIWSPIRQDRRSSWCCAVQGLSALRRPSQCSPLGSLDVKLDPVRRASAVVTM</sequence>
<evidence type="ECO:0000313" key="2">
    <source>
        <dbReference type="Proteomes" id="UP000800097"/>
    </source>
</evidence>
<proteinExistence type="predicted"/>
<dbReference type="AlphaFoldDB" id="A0A6A6JHX0"/>
<organism evidence="1 2">
    <name type="scientific">Westerdykella ornata</name>
    <dbReference type="NCBI Taxonomy" id="318751"/>
    <lineage>
        <taxon>Eukaryota</taxon>
        <taxon>Fungi</taxon>
        <taxon>Dikarya</taxon>
        <taxon>Ascomycota</taxon>
        <taxon>Pezizomycotina</taxon>
        <taxon>Dothideomycetes</taxon>
        <taxon>Pleosporomycetidae</taxon>
        <taxon>Pleosporales</taxon>
        <taxon>Sporormiaceae</taxon>
        <taxon>Westerdykella</taxon>
    </lineage>
</organism>
<dbReference type="GeneID" id="54554217"/>
<evidence type="ECO:0000313" key="1">
    <source>
        <dbReference type="EMBL" id="KAF2274849.1"/>
    </source>
</evidence>
<dbReference type="RefSeq" id="XP_033652388.1">
    <property type="nucleotide sequence ID" value="XM_033801042.1"/>
</dbReference>
<gene>
    <name evidence="1" type="ORF">EI97DRAFT_459815</name>
</gene>
<keyword evidence="2" id="KW-1185">Reference proteome</keyword>